<comment type="caution">
    <text evidence="4">The sequence shown here is derived from an EMBL/GenBank/DDBJ whole genome shotgun (WGS) entry which is preliminary data.</text>
</comment>
<accession>A0AA39JYL2</accession>
<dbReference type="GeneID" id="85364423"/>
<protein>
    <recommendedName>
        <fullName evidence="3">Yeast cell wall synthesis Kre9/Knh1-like N-terminal domain-containing protein</fullName>
    </recommendedName>
</protein>
<keyword evidence="5" id="KW-1185">Reference proteome</keyword>
<gene>
    <name evidence="4" type="ORF">EV420DRAFT_1766373</name>
</gene>
<dbReference type="Pfam" id="PF10342">
    <property type="entry name" value="Kre9_KNH"/>
    <property type="match status" value="1"/>
</dbReference>
<dbReference type="InterPro" id="IPR018466">
    <property type="entry name" value="Kre9/Knh1-like_N"/>
</dbReference>
<evidence type="ECO:0000313" key="5">
    <source>
        <dbReference type="Proteomes" id="UP001175211"/>
    </source>
</evidence>
<feature type="chain" id="PRO_5041410999" description="Yeast cell wall synthesis Kre9/Knh1-like N-terminal domain-containing protein" evidence="2">
    <location>
        <begin position="33"/>
        <end position="224"/>
    </location>
</feature>
<evidence type="ECO:0000256" key="2">
    <source>
        <dbReference type="SAM" id="SignalP"/>
    </source>
</evidence>
<dbReference type="RefSeq" id="XP_060327663.1">
    <property type="nucleotide sequence ID" value="XM_060480875.1"/>
</dbReference>
<sequence>MSVLLLTPVVAQAILTWLVLFILVSSLPTANASIYPTQPIAATVYNVGQPAVLNWRSTPKAKEIRRFKVELFAGNHTYIETLARNVHTQLQTYNLYLSPQLKYEGSDYTMRWISESDRENIVYTSHFTIAGIPDLLSPSSDAFAKTAAATKLALQATATQSETGGSPSCSSTGAACPGSTVYANPLDTTGSGDSHPYSAAHSRRFDARLFFVLWPAIVGFSMAL</sequence>
<dbReference type="AlphaFoldDB" id="A0AA39JYL2"/>
<name>A0AA39JYL2_ARMTA</name>
<keyword evidence="1 2" id="KW-0732">Signal</keyword>
<feature type="domain" description="Yeast cell wall synthesis Kre9/Knh1-like N-terminal" evidence="3">
    <location>
        <begin position="39"/>
        <end position="129"/>
    </location>
</feature>
<evidence type="ECO:0000256" key="1">
    <source>
        <dbReference type="ARBA" id="ARBA00022729"/>
    </source>
</evidence>
<proteinExistence type="predicted"/>
<dbReference type="EMBL" id="JAUEPS010000033">
    <property type="protein sequence ID" value="KAK0451326.1"/>
    <property type="molecule type" value="Genomic_DNA"/>
</dbReference>
<evidence type="ECO:0000259" key="3">
    <source>
        <dbReference type="Pfam" id="PF10342"/>
    </source>
</evidence>
<dbReference type="Proteomes" id="UP001175211">
    <property type="component" value="Unassembled WGS sequence"/>
</dbReference>
<feature type="signal peptide" evidence="2">
    <location>
        <begin position="1"/>
        <end position="32"/>
    </location>
</feature>
<organism evidence="4 5">
    <name type="scientific">Armillaria tabescens</name>
    <name type="common">Ringless honey mushroom</name>
    <name type="synonym">Agaricus tabescens</name>
    <dbReference type="NCBI Taxonomy" id="1929756"/>
    <lineage>
        <taxon>Eukaryota</taxon>
        <taxon>Fungi</taxon>
        <taxon>Dikarya</taxon>
        <taxon>Basidiomycota</taxon>
        <taxon>Agaricomycotina</taxon>
        <taxon>Agaricomycetes</taxon>
        <taxon>Agaricomycetidae</taxon>
        <taxon>Agaricales</taxon>
        <taxon>Marasmiineae</taxon>
        <taxon>Physalacriaceae</taxon>
        <taxon>Desarmillaria</taxon>
    </lineage>
</organism>
<reference evidence="4" key="1">
    <citation type="submission" date="2023-06" db="EMBL/GenBank/DDBJ databases">
        <authorList>
            <consortium name="Lawrence Berkeley National Laboratory"/>
            <person name="Ahrendt S."/>
            <person name="Sahu N."/>
            <person name="Indic B."/>
            <person name="Wong-Bajracharya J."/>
            <person name="Merenyi Z."/>
            <person name="Ke H.-M."/>
            <person name="Monk M."/>
            <person name="Kocsube S."/>
            <person name="Drula E."/>
            <person name="Lipzen A."/>
            <person name="Balint B."/>
            <person name="Henrissat B."/>
            <person name="Andreopoulos B."/>
            <person name="Martin F.M."/>
            <person name="Harder C.B."/>
            <person name="Rigling D."/>
            <person name="Ford K.L."/>
            <person name="Foster G.D."/>
            <person name="Pangilinan J."/>
            <person name="Papanicolaou A."/>
            <person name="Barry K."/>
            <person name="LaButti K."/>
            <person name="Viragh M."/>
            <person name="Koriabine M."/>
            <person name="Yan M."/>
            <person name="Riley R."/>
            <person name="Champramary S."/>
            <person name="Plett K.L."/>
            <person name="Tsai I.J."/>
            <person name="Slot J."/>
            <person name="Sipos G."/>
            <person name="Plett J."/>
            <person name="Nagy L.G."/>
            <person name="Grigoriev I.V."/>
        </authorList>
    </citation>
    <scope>NUCLEOTIDE SEQUENCE</scope>
    <source>
        <strain evidence="4">CCBAS 213</strain>
    </source>
</reference>
<evidence type="ECO:0000313" key="4">
    <source>
        <dbReference type="EMBL" id="KAK0451326.1"/>
    </source>
</evidence>